<reference evidence="1" key="1">
    <citation type="journal article" date="2014" name="Front. Microbiol.">
        <title>High frequency of phylogenetically diverse reductive dehalogenase-homologous genes in deep subseafloor sedimentary metagenomes.</title>
        <authorList>
            <person name="Kawai M."/>
            <person name="Futagami T."/>
            <person name="Toyoda A."/>
            <person name="Takaki Y."/>
            <person name="Nishi S."/>
            <person name="Hori S."/>
            <person name="Arai W."/>
            <person name="Tsubouchi T."/>
            <person name="Morono Y."/>
            <person name="Uchiyama I."/>
            <person name="Ito T."/>
            <person name="Fujiyama A."/>
            <person name="Inagaki F."/>
            <person name="Takami H."/>
        </authorList>
    </citation>
    <scope>NUCLEOTIDE SEQUENCE</scope>
    <source>
        <strain evidence="1">Expedition CK06-06</strain>
    </source>
</reference>
<comment type="caution">
    <text evidence="1">The sequence shown here is derived from an EMBL/GenBank/DDBJ whole genome shotgun (WGS) entry which is preliminary data.</text>
</comment>
<dbReference type="Gene3D" id="1.10.10.10">
    <property type="entry name" value="Winged helix-like DNA-binding domain superfamily/Winged helix DNA-binding domain"/>
    <property type="match status" value="2"/>
</dbReference>
<dbReference type="InterPro" id="IPR019707">
    <property type="entry name" value="DUF2582"/>
</dbReference>
<dbReference type="EMBL" id="BART01021252">
    <property type="protein sequence ID" value="GAG98019.1"/>
    <property type="molecule type" value="Genomic_DNA"/>
</dbReference>
<gene>
    <name evidence="1" type="ORF">S01H4_39269</name>
</gene>
<evidence type="ECO:0008006" key="2">
    <source>
        <dbReference type="Google" id="ProtNLM"/>
    </source>
</evidence>
<evidence type="ECO:0000313" key="1">
    <source>
        <dbReference type="EMBL" id="GAG98019.1"/>
    </source>
</evidence>
<protein>
    <recommendedName>
        <fullName evidence="2">Winged helix-turn-helix domain-containing protein</fullName>
    </recommendedName>
</protein>
<dbReference type="InterPro" id="IPR036388">
    <property type="entry name" value="WH-like_DNA-bd_sf"/>
</dbReference>
<accession>X1BQK9</accession>
<organism evidence="1">
    <name type="scientific">marine sediment metagenome</name>
    <dbReference type="NCBI Taxonomy" id="412755"/>
    <lineage>
        <taxon>unclassified sequences</taxon>
        <taxon>metagenomes</taxon>
        <taxon>ecological metagenomes</taxon>
    </lineage>
</organism>
<name>X1BQK9_9ZZZZ</name>
<sequence length="142" mass="16367">YTTSFIINSGGIRVRDVSSKYGNSAGKIWQILEEKGCLKKDEIIQTINLDETEFHTAIGWLARENKIAQEDDCYKLEDTNLEPEISDYAGKVWKILDIWGDADLETIKRLSDLDESQVYTAIGWLAREEKVYFNENNRLSLK</sequence>
<dbReference type="Pfam" id="PF10771">
    <property type="entry name" value="DUF2582"/>
    <property type="match status" value="2"/>
</dbReference>
<dbReference type="AlphaFoldDB" id="X1BQK9"/>
<feature type="non-terminal residue" evidence="1">
    <location>
        <position position="1"/>
    </location>
</feature>
<proteinExistence type="predicted"/>